<dbReference type="InterPro" id="IPR032466">
    <property type="entry name" value="Metal_Hydrolase"/>
</dbReference>
<dbReference type="InterPro" id="IPR006680">
    <property type="entry name" value="Amidohydro-rel"/>
</dbReference>
<dbReference type="InterPro" id="IPR051607">
    <property type="entry name" value="Metallo-dep_hydrolases"/>
</dbReference>
<dbReference type="Pfam" id="PF01979">
    <property type="entry name" value="Amidohydro_1"/>
    <property type="match status" value="2"/>
</dbReference>
<dbReference type="Proteomes" id="UP000355283">
    <property type="component" value="Unassembled WGS sequence"/>
</dbReference>
<keyword evidence="8" id="KW-1185">Reference proteome</keyword>
<dbReference type="EMBL" id="SDOX01000021">
    <property type="protein sequence ID" value="TFJ83797.1"/>
    <property type="molecule type" value="Genomic_DNA"/>
</dbReference>
<sequence length="596" mass="64952">MVSMKDPAWKKVRALPEAPDSEPGVVAYRCAMVHSKSLTELEMLPDGLLVVDHARDGLILDLLDVEHKTLEEVDEIAARAHAHEIVEFHGRIMMPGFVDTHAHAPQYAFTGTGMNLPLLKWLNTYTFPCEAKFADLNFAQDVYSKSVRRHLMNGTTTCSYFATLHLEASKLLVDIVREQGQRAYVGKVSMDRNSPDFYMETTEQGIKDVADFVRYTKRTSVCPQAAPGASSVPPRMKRVASETRIVRRESLGEATDVESPETSDPENEEAVRATGTAGPTEDKGSEKRDSCSLPSGALTAANALPPPVGGKSGRITPGATGTLAASSSQSDPHKTRTVETPTLRSYASPPPLVTPVLTPRFVPSCTPEMLQALGELSRVQNLPVQSHLSESQREIAWVRELHPECEHYTDVYRTFGLLHERAYFAHCCHCGADEQAILKANDVGVAHCPSSNFMLGSGVLNVRRLLDRGIKVGLGTDVAGGYSTSVLDAARQAIIASRCISFTEKDEQGQPYEALTIDEVFFLATQGGANVLGIGAAVGNFSPGKYLDAVVVDPKTEDGPLDMFDGEYLHSAFEKFLFLGDDRNIEQVYVGGKRVL</sequence>
<dbReference type="PANTHER" id="PTHR11271:SF6">
    <property type="entry name" value="GUANINE DEAMINASE"/>
    <property type="match status" value="1"/>
</dbReference>
<dbReference type="Gene3D" id="2.30.40.10">
    <property type="entry name" value="Urease, subunit C, domain 1"/>
    <property type="match status" value="1"/>
</dbReference>
<evidence type="ECO:0000259" key="6">
    <source>
        <dbReference type="Pfam" id="PF01979"/>
    </source>
</evidence>
<evidence type="ECO:0000313" key="7">
    <source>
        <dbReference type="EMBL" id="TFJ83797.1"/>
    </source>
</evidence>
<dbReference type="PANTHER" id="PTHR11271">
    <property type="entry name" value="GUANINE DEAMINASE"/>
    <property type="match status" value="1"/>
</dbReference>
<protein>
    <recommendedName>
        <fullName evidence="6">Amidohydrolase-related domain-containing protein</fullName>
    </recommendedName>
</protein>
<dbReference type="GO" id="GO:0005829">
    <property type="term" value="C:cytosol"/>
    <property type="evidence" value="ECO:0007669"/>
    <property type="project" value="TreeGrafter"/>
</dbReference>
<evidence type="ECO:0000256" key="2">
    <source>
        <dbReference type="ARBA" id="ARBA00022723"/>
    </source>
</evidence>
<comment type="caution">
    <text evidence="7">The sequence shown here is derived from an EMBL/GenBank/DDBJ whole genome shotgun (WGS) entry which is preliminary data.</text>
</comment>
<dbReference type="GO" id="GO:0008270">
    <property type="term" value="F:zinc ion binding"/>
    <property type="evidence" value="ECO:0007669"/>
    <property type="project" value="TreeGrafter"/>
</dbReference>
<dbReference type="Gene3D" id="3.20.20.140">
    <property type="entry name" value="Metal-dependent hydrolases"/>
    <property type="match status" value="2"/>
</dbReference>
<feature type="region of interest" description="Disordered" evidence="5">
    <location>
        <begin position="223"/>
        <end position="351"/>
    </location>
</feature>
<accession>A0A4D9D053</accession>
<dbReference type="GO" id="GO:0006147">
    <property type="term" value="P:guanine catabolic process"/>
    <property type="evidence" value="ECO:0007669"/>
    <property type="project" value="UniProtKB-UniPathway"/>
</dbReference>
<evidence type="ECO:0000313" key="8">
    <source>
        <dbReference type="Proteomes" id="UP000355283"/>
    </source>
</evidence>
<feature type="compositionally biased region" description="Acidic residues" evidence="5">
    <location>
        <begin position="255"/>
        <end position="268"/>
    </location>
</feature>
<feature type="domain" description="Amidohydrolase-related" evidence="6">
    <location>
        <begin position="92"/>
        <end position="228"/>
    </location>
</feature>
<dbReference type="SUPFAM" id="SSF51556">
    <property type="entry name" value="Metallo-dependent hydrolases"/>
    <property type="match status" value="2"/>
</dbReference>
<evidence type="ECO:0000256" key="3">
    <source>
        <dbReference type="ARBA" id="ARBA00022801"/>
    </source>
</evidence>
<keyword evidence="4" id="KW-0862">Zinc</keyword>
<evidence type="ECO:0000256" key="1">
    <source>
        <dbReference type="ARBA" id="ARBA00001947"/>
    </source>
</evidence>
<feature type="compositionally biased region" description="Basic and acidic residues" evidence="5">
    <location>
        <begin position="280"/>
        <end position="290"/>
    </location>
</feature>
<evidence type="ECO:0000256" key="4">
    <source>
        <dbReference type="ARBA" id="ARBA00022833"/>
    </source>
</evidence>
<dbReference type="AlphaFoldDB" id="A0A4D9D053"/>
<gene>
    <name evidence="7" type="ORF">NSK_004899</name>
</gene>
<reference evidence="7 8" key="1">
    <citation type="submission" date="2019-01" db="EMBL/GenBank/DDBJ databases">
        <title>Nuclear Genome Assembly of the Microalgal Biofuel strain Nannochloropsis salina CCMP1776.</title>
        <authorList>
            <person name="Hovde B."/>
        </authorList>
    </citation>
    <scope>NUCLEOTIDE SEQUENCE [LARGE SCALE GENOMIC DNA]</scope>
    <source>
        <strain evidence="7 8">CCMP1776</strain>
    </source>
</reference>
<comment type="cofactor">
    <cofactor evidence="1">
        <name>Zn(2+)</name>
        <dbReference type="ChEBI" id="CHEBI:29105"/>
    </cofactor>
</comment>
<dbReference type="GO" id="GO:0008892">
    <property type="term" value="F:guanine deaminase activity"/>
    <property type="evidence" value="ECO:0007669"/>
    <property type="project" value="TreeGrafter"/>
</dbReference>
<name>A0A4D9D053_9STRA</name>
<feature type="domain" description="Amidohydrolase-related" evidence="6">
    <location>
        <begin position="352"/>
        <end position="595"/>
    </location>
</feature>
<proteinExistence type="predicted"/>
<keyword evidence="3" id="KW-0378">Hydrolase</keyword>
<keyword evidence="2" id="KW-0479">Metal-binding</keyword>
<dbReference type="OrthoDB" id="194468at2759"/>
<evidence type="ECO:0000256" key="5">
    <source>
        <dbReference type="SAM" id="MobiDB-lite"/>
    </source>
</evidence>
<dbReference type="UniPathway" id="UPA00603">
    <property type="reaction ID" value="UER00660"/>
</dbReference>
<dbReference type="InterPro" id="IPR011059">
    <property type="entry name" value="Metal-dep_hydrolase_composite"/>
</dbReference>
<feature type="compositionally biased region" description="Basic and acidic residues" evidence="5">
    <location>
        <begin position="239"/>
        <end position="251"/>
    </location>
</feature>
<organism evidence="7 8">
    <name type="scientific">Nannochloropsis salina CCMP1776</name>
    <dbReference type="NCBI Taxonomy" id="1027361"/>
    <lineage>
        <taxon>Eukaryota</taxon>
        <taxon>Sar</taxon>
        <taxon>Stramenopiles</taxon>
        <taxon>Ochrophyta</taxon>
        <taxon>Eustigmatophyceae</taxon>
        <taxon>Eustigmatales</taxon>
        <taxon>Monodopsidaceae</taxon>
        <taxon>Microchloropsis</taxon>
        <taxon>Microchloropsis salina</taxon>
    </lineage>
</organism>